<gene>
    <name evidence="8 10" type="primary">coaE</name>
    <name evidence="10" type="ORF">MITSMUL_03500</name>
</gene>
<accession>C9KK02</accession>
<evidence type="ECO:0000256" key="8">
    <source>
        <dbReference type="HAMAP-Rule" id="MF_00376"/>
    </source>
</evidence>
<comment type="pathway">
    <text evidence="8">Cofactor biosynthesis; coenzyme A biosynthesis; CoA from (R)-pantothenate: step 5/5.</text>
</comment>
<evidence type="ECO:0000256" key="9">
    <source>
        <dbReference type="NCBIfam" id="TIGR00152"/>
    </source>
</evidence>
<feature type="binding site" evidence="8">
    <location>
        <begin position="35"/>
        <end position="40"/>
    </location>
    <ligand>
        <name>ATP</name>
        <dbReference type="ChEBI" id="CHEBI:30616"/>
    </ligand>
</feature>
<dbReference type="PANTHER" id="PTHR10695">
    <property type="entry name" value="DEPHOSPHO-COA KINASE-RELATED"/>
    <property type="match status" value="1"/>
</dbReference>
<keyword evidence="11" id="KW-1185">Reference proteome</keyword>
<evidence type="ECO:0000256" key="6">
    <source>
        <dbReference type="ARBA" id="ARBA00022840"/>
    </source>
</evidence>
<keyword evidence="4 8" id="KW-0547">Nucleotide-binding</keyword>
<sequence>MRFLELIGTIILKYALIFREGDGTMKRIGLTGGIASGKSTASAILRGWGACIIDADAIAHGLMEPQAPLYEAYRAHFGEGVILPDGQLNRRRIGQIAFADPAEKRWLDETAHPVIRRAIEQELERAEAAGEPAVILDIPLLFETGWQAHVDESWLIDVPEPLQLARLQSRNGYSREEATRRIAAQMPLSEKRRLADVIIDNSGTEQELMERLHVLWQKQPHQAAGSNSRKEETHI</sequence>
<dbReference type="Pfam" id="PF01121">
    <property type="entry name" value="CoaE"/>
    <property type="match status" value="1"/>
</dbReference>
<dbReference type="GO" id="GO:0004140">
    <property type="term" value="F:dephospho-CoA kinase activity"/>
    <property type="evidence" value="ECO:0007669"/>
    <property type="project" value="UniProtKB-UniRule"/>
</dbReference>
<keyword evidence="6 8" id="KW-0067">ATP-binding</keyword>
<name>C9KK02_9FIRM</name>
<dbReference type="Proteomes" id="UP000003671">
    <property type="component" value="Unassembled WGS sequence"/>
</dbReference>
<dbReference type="Gene3D" id="3.40.50.300">
    <property type="entry name" value="P-loop containing nucleotide triphosphate hydrolases"/>
    <property type="match status" value="1"/>
</dbReference>
<dbReference type="PROSITE" id="PS51219">
    <property type="entry name" value="DPCK"/>
    <property type="match status" value="1"/>
</dbReference>
<keyword evidence="2 8" id="KW-0963">Cytoplasm</keyword>
<protein>
    <recommendedName>
        <fullName evidence="8 9">Dephospho-CoA kinase</fullName>
        <ecNumber evidence="8 9">2.7.1.24</ecNumber>
    </recommendedName>
    <alternativeName>
        <fullName evidence="8">Dephosphocoenzyme A kinase</fullName>
    </alternativeName>
</protein>
<keyword evidence="3 8" id="KW-0808">Transferase</keyword>
<comment type="caution">
    <text evidence="10">The sequence shown here is derived from an EMBL/GenBank/DDBJ whole genome shotgun (WGS) entry which is preliminary data.</text>
</comment>
<dbReference type="GO" id="GO:0005737">
    <property type="term" value="C:cytoplasm"/>
    <property type="evidence" value="ECO:0007669"/>
    <property type="project" value="UniProtKB-SubCell"/>
</dbReference>
<dbReference type="InterPro" id="IPR001977">
    <property type="entry name" value="Depp_CoAkinase"/>
</dbReference>
<comment type="function">
    <text evidence="8">Catalyzes the phosphorylation of the 3'-hydroxyl group of dephosphocoenzyme A to form coenzyme A.</text>
</comment>
<comment type="similarity">
    <text evidence="1 8">Belongs to the CoaE family.</text>
</comment>
<dbReference type="EC" id="2.7.1.24" evidence="8 9"/>
<dbReference type="STRING" id="500635.MITSMUL_03500"/>
<evidence type="ECO:0000313" key="11">
    <source>
        <dbReference type="Proteomes" id="UP000003671"/>
    </source>
</evidence>
<dbReference type="eggNOG" id="COG0237">
    <property type="taxonomic scope" value="Bacteria"/>
</dbReference>
<dbReference type="NCBIfam" id="TIGR00152">
    <property type="entry name" value="dephospho-CoA kinase"/>
    <property type="match status" value="1"/>
</dbReference>
<dbReference type="UniPathway" id="UPA00241">
    <property type="reaction ID" value="UER00356"/>
</dbReference>
<dbReference type="PANTHER" id="PTHR10695:SF46">
    <property type="entry name" value="BIFUNCTIONAL COENZYME A SYNTHASE-RELATED"/>
    <property type="match status" value="1"/>
</dbReference>
<evidence type="ECO:0000256" key="4">
    <source>
        <dbReference type="ARBA" id="ARBA00022741"/>
    </source>
</evidence>
<evidence type="ECO:0000313" key="10">
    <source>
        <dbReference type="EMBL" id="EEX69452.1"/>
    </source>
</evidence>
<organism evidence="10 11">
    <name type="scientific">Mitsuokella multacida DSM 20544</name>
    <dbReference type="NCBI Taxonomy" id="500635"/>
    <lineage>
        <taxon>Bacteria</taxon>
        <taxon>Bacillati</taxon>
        <taxon>Bacillota</taxon>
        <taxon>Negativicutes</taxon>
        <taxon>Selenomonadales</taxon>
        <taxon>Selenomonadaceae</taxon>
        <taxon>Mitsuokella</taxon>
    </lineage>
</organism>
<evidence type="ECO:0000256" key="3">
    <source>
        <dbReference type="ARBA" id="ARBA00022679"/>
    </source>
</evidence>
<dbReference type="SUPFAM" id="SSF52540">
    <property type="entry name" value="P-loop containing nucleoside triphosphate hydrolases"/>
    <property type="match status" value="1"/>
</dbReference>
<dbReference type="EMBL" id="ABWK02000009">
    <property type="protein sequence ID" value="EEX69452.1"/>
    <property type="molecule type" value="Genomic_DNA"/>
</dbReference>
<comment type="subcellular location">
    <subcellularLocation>
        <location evidence="8">Cytoplasm</location>
    </subcellularLocation>
</comment>
<dbReference type="GO" id="GO:0005524">
    <property type="term" value="F:ATP binding"/>
    <property type="evidence" value="ECO:0007669"/>
    <property type="project" value="UniProtKB-UniRule"/>
</dbReference>
<evidence type="ECO:0000256" key="1">
    <source>
        <dbReference type="ARBA" id="ARBA00009018"/>
    </source>
</evidence>
<keyword evidence="7 8" id="KW-0173">Coenzyme A biosynthesis</keyword>
<proteinExistence type="inferred from homology"/>
<comment type="catalytic activity">
    <reaction evidence="8">
        <text>3'-dephospho-CoA + ATP = ADP + CoA + H(+)</text>
        <dbReference type="Rhea" id="RHEA:18245"/>
        <dbReference type="ChEBI" id="CHEBI:15378"/>
        <dbReference type="ChEBI" id="CHEBI:30616"/>
        <dbReference type="ChEBI" id="CHEBI:57287"/>
        <dbReference type="ChEBI" id="CHEBI:57328"/>
        <dbReference type="ChEBI" id="CHEBI:456216"/>
        <dbReference type="EC" id="2.7.1.24"/>
    </reaction>
</comment>
<dbReference type="GO" id="GO:0015937">
    <property type="term" value="P:coenzyme A biosynthetic process"/>
    <property type="evidence" value="ECO:0007669"/>
    <property type="project" value="UniProtKB-UniRule"/>
</dbReference>
<evidence type="ECO:0000256" key="5">
    <source>
        <dbReference type="ARBA" id="ARBA00022777"/>
    </source>
</evidence>
<reference evidence="10" key="1">
    <citation type="submission" date="2009-09" db="EMBL/GenBank/DDBJ databases">
        <authorList>
            <person name="Weinstock G."/>
            <person name="Sodergren E."/>
            <person name="Clifton S."/>
            <person name="Fulton L."/>
            <person name="Fulton B."/>
            <person name="Courtney L."/>
            <person name="Fronick C."/>
            <person name="Harrison M."/>
            <person name="Strong C."/>
            <person name="Farmer C."/>
            <person name="Delahaunty K."/>
            <person name="Markovic C."/>
            <person name="Hall O."/>
            <person name="Minx P."/>
            <person name="Tomlinson C."/>
            <person name="Mitreva M."/>
            <person name="Nelson J."/>
            <person name="Hou S."/>
            <person name="Wollam A."/>
            <person name="Pepin K.H."/>
            <person name="Johnson M."/>
            <person name="Bhonagiri V."/>
            <person name="Nash W.E."/>
            <person name="Warren W."/>
            <person name="Chinwalla A."/>
            <person name="Mardis E.R."/>
            <person name="Wilson R.K."/>
        </authorList>
    </citation>
    <scope>NUCLEOTIDE SEQUENCE [LARGE SCALE GENOMIC DNA]</scope>
    <source>
        <strain evidence="10">DSM 20544</strain>
    </source>
</reference>
<dbReference type="AlphaFoldDB" id="C9KK02"/>
<dbReference type="InterPro" id="IPR027417">
    <property type="entry name" value="P-loop_NTPase"/>
</dbReference>
<dbReference type="CDD" id="cd02022">
    <property type="entry name" value="DPCK"/>
    <property type="match status" value="1"/>
</dbReference>
<evidence type="ECO:0000256" key="2">
    <source>
        <dbReference type="ARBA" id="ARBA00022490"/>
    </source>
</evidence>
<keyword evidence="5 8" id="KW-0418">Kinase</keyword>
<dbReference type="HOGENOM" id="CLU_057180_1_1_9"/>
<dbReference type="PATRIC" id="fig|500635.8.peg.898"/>
<dbReference type="FunFam" id="3.40.50.300:FF:000991">
    <property type="entry name" value="Dephospho-CoA kinase"/>
    <property type="match status" value="1"/>
</dbReference>
<dbReference type="HAMAP" id="MF_00376">
    <property type="entry name" value="Dephospho_CoA_kinase"/>
    <property type="match status" value="1"/>
</dbReference>
<evidence type="ECO:0000256" key="7">
    <source>
        <dbReference type="ARBA" id="ARBA00022993"/>
    </source>
</evidence>